<gene>
    <name evidence="1" type="ORF">LCGC14_1527380</name>
</gene>
<reference evidence="1" key="1">
    <citation type="journal article" date="2015" name="Nature">
        <title>Complex archaea that bridge the gap between prokaryotes and eukaryotes.</title>
        <authorList>
            <person name="Spang A."/>
            <person name="Saw J.H."/>
            <person name="Jorgensen S.L."/>
            <person name="Zaremba-Niedzwiedzka K."/>
            <person name="Martijn J."/>
            <person name="Lind A.E."/>
            <person name="van Eijk R."/>
            <person name="Schleper C."/>
            <person name="Guy L."/>
            <person name="Ettema T.J."/>
        </authorList>
    </citation>
    <scope>NUCLEOTIDE SEQUENCE</scope>
</reference>
<sequence length="49" mass="5849">MMTDNDFIIIFTKNVYSENELQKFTDKHNDPTTRIIIVPGEYTEKVERL</sequence>
<proteinExistence type="predicted"/>
<protein>
    <submittedName>
        <fullName evidence="1">Uncharacterized protein</fullName>
    </submittedName>
</protein>
<accession>A0A0F9IWT4</accession>
<name>A0A0F9IWT4_9ZZZZ</name>
<evidence type="ECO:0000313" key="1">
    <source>
        <dbReference type="EMBL" id="KKM61869.1"/>
    </source>
</evidence>
<comment type="caution">
    <text evidence="1">The sequence shown here is derived from an EMBL/GenBank/DDBJ whole genome shotgun (WGS) entry which is preliminary data.</text>
</comment>
<dbReference type="EMBL" id="LAZR01011405">
    <property type="protein sequence ID" value="KKM61869.1"/>
    <property type="molecule type" value="Genomic_DNA"/>
</dbReference>
<organism evidence="1">
    <name type="scientific">marine sediment metagenome</name>
    <dbReference type="NCBI Taxonomy" id="412755"/>
    <lineage>
        <taxon>unclassified sequences</taxon>
        <taxon>metagenomes</taxon>
        <taxon>ecological metagenomes</taxon>
    </lineage>
</organism>
<dbReference type="AlphaFoldDB" id="A0A0F9IWT4"/>